<dbReference type="Pfam" id="PF03097">
    <property type="entry name" value="BRO1"/>
    <property type="match status" value="1"/>
</dbReference>
<dbReference type="OMA" id="VSHAEEM"/>
<name>A0A6P6YKH7_DERPT</name>
<dbReference type="PANTHER" id="PTHR23030">
    <property type="entry name" value="PCD6 INTERACTING PROTEIN-RELATED"/>
    <property type="match status" value="1"/>
</dbReference>
<dbReference type="InParanoid" id="A0A6P6YKH7"/>
<dbReference type="FunCoup" id="A0A6P6YKH7">
    <property type="interactions" value="1617"/>
</dbReference>
<gene>
    <name evidence="2" type="primary">LOC113799318</name>
</gene>
<proteinExistence type="predicted"/>
<dbReference type="InterPro" id="IPR038499">
    <property type="entry name" value="BRO1_sf"/>
</dbReference>
<dbReference type="GO" id="GO:0000281">
    <property type="term" value="P:mitotic cytokinesis"/>
    <property type="evidence" value="ECO:0007669"/>
    <property type="project" value="TreeGrafter"/>
</dbReference>
<dbReference type="PROSITE" id="PS51180">
    <property type="entry name" value="BRO1"/>
    <property type="match status" value="1"/>
</dbReference>
<organism evidence="1 2">
    <name type="scientific">Dermatophagoides pteronyssinus</name>
    <name type="common">European house dust mite</name>
    <dbReference type="NCBI Taxonomy" id="6956"/>
    <lineage>
        <taxon>Eukaryota</taxon>
        <taxon>Metazoa</taxon>
        <taxon>Ecdysozoa</taxon>
        <taxon>Arthropoda</taxon>
        <taxon>Chelicerata</taxon>
        <taxon>Arachnida</taxon>
        <taxon>Acari</taxon>
        <taxon>Acariformes</taxon>
        <taxon>Sarcoptiformes</taxon>
        <taxon>Astigmata</taxon>
        <taxon>Psoroptidia</taxon>
        <taxon>Analgoidea</taxon>
        <taxon>Pyroglyphidae</taxon>
        <taxon>Dermatophagoidinae</taxon>
        <taxon>Dermatophagoides</taxon>
    </lineage>
</organism>
<dbReference type="Gene3D" id="1.25.40.280">
    <property type="entry name" value="alix/aip1 like domains"/>
    <property type="match status" value="1"/>
</dbReference>
<dbReference type="InterPro" id="IPR004328">
    <property type="entry name" value="BRO1_dom"/>
</dbReference>
<protein>
    <submittedName>
        <fullName evidence="2">Programmed cell death 6-interacting protein-like</fullName>
    </submittedName>
</protein>
<reference evidence="2" key="1">
    <citation type="submission" date="2025-08" db="UniProtKB">
        <authorList>
            <consortium name="RefSeq"/>
        </authorList>
    </citation>
    <scope>IDENTIFICATION</scope>
    <source>
        <strain evidence="2">Airmid</strain>
    </source>
</reference>
<evidence type="ECO:0000313" key="1">
    <source>
        <dbReference type="Proteomes" id="UP000515146"/>
    </source>
</evidence>
<dbReference type="SMART" id="SM01041">
    <property type="entry name" value="BRO1"/>
    <property type="match status" value="1"/>
</dbReference>
<dbReference type="RefSeq" id="XP_027205732.1">
    <property type="nucleotide sequence ID" value="XM_027349931.1"/>
</dbReference>
<dbReference type="Proteomes" id="UP000515146">
    <property type="component" value="Unplaced"/>
</dbReference>
<dbReference type="KEGG" id="dpte:113799318"/>
<sequence>MEYLLSIPLKKTYEVDLVKYLKVSITAQYGNVDEKSKDNLEVLNRMRNNATSRNIESSQETSLEIIEKYYDQLVLLHNKLPQANIPFKWKDAFEKGGIFSSSSMTVSNLSFEKVCIMFNIGALMSTLGAYYCKEGAFNDNSLKQAIKHFQGAAGIFQALKHTTSSSSDGNELTFDLQTEVLNMLQHMMLAQAQEAFFFKAYNDGMKESSIARIAAQCVEFYGEVEKQIQSINFKDKSFLPEWVDIFIQKHNAYKGVAEYYQAMVAKDKKEFGEQITRLTKALEFLKSAETRVVIGMAEKFKEIVNKATLALEEVKRDNDFIYHARIPDYKSLPTISKALLAKCTDIPNLFFPNETDLFTNLLPLAMHQSISRFENRKQELVNGEIAHLREMTQTLSGILASLNLPAAIEDTQGVEVPKSIQEKATAIRQKGGIEEIERLINELPDLLKRNREILDEIERSLNAEEESDSKLRSQFKDKWTRTQSNKLNQTWRSHIAKYRSIIEKAVEADKKLKGNYDMNIEKIRLLSSPSNALASAIPSNQSGGSSIDDSAVQALRQLMLQVDSLKRERESLENDLKNIEFEELRKQFMSYLNVNAGVDETTVAAEVIGNAYNELQKKVRQSKEKQERLITEIQEANQKFVAQRGSSGSKRDQFLKDCAAAYEAYMQLLSNLKEGNKFYNDLTQLLVNLQGKVNDFCFARKAEREELCKDLQNDIVSKPNDPIPKAPDYQKPDSSSSGSSSSAPPAAPYPQYNPYQAPGYNYYPPPPLPQGFNPFVLPQPQAGAYYPPPNYQYPPQGGHPQPGYPYPQPPPS</sequence>
<dbReference type="Gene3D" id="1.20.140.50">
    <property type="entry name" value="alix/aip1 like domains"/>
    <property type="match status" value="1"/>
</dbReference>
<dbReference type="AlphaFoldDB" id="A0A6P6YKH7"/>
<dbReference type="OrthoDB" id="2141925at2759"/>
<dbReference type="PANTHER" id="PTHR23030:SF39">
    <property type="entry name" value="PROGRAMMED CELL DEATH 6-INTERACTING PROTEIN"/>
    <property type="match status" value="1"/>
</dbReference>
<dbReference type="InterPro" id="IPR025304">
    <property type="entry name" value="ALIX_V_dom"/>
</dbReference>
<dbReference type="CTD" id="43330"/>
<dbReference type="Gene3D" id="1.20.120.560">
    <property type="entry name" value="alix/aip1 in complex with the ypdl late domain"/>
    <property type="match status" value="1"/>
</dbReference>
<dbReference type="Pfam" id="PF13949">
    <property type="entry name" value="ALIX_LYPXL_bnd"/>
    <property type="match status" value="1"/>
</dbReference>
<evidence type="ECO:0000313" key="2">
    <source>
        <dbReference type="RefSeq" id="XP_027205732.1"/>
    </source>
</evidence>
<dbReference type="GO" id="GO:0005768">
    <property type="term" value="C:endosome"/>
    <property type="evidence" value="ECO:0007669"/>
    <property type="project" value="TreeGrafter"/>
</dbReference>
<keyword evidence="1" id="KW-1185">Reference proteome</keyword>
<accession>A0A6P6YKH7</accession>